<evidence type="ECO:0000313" key="2">
    <source>
        <dbReference type="Proteomes" id="UP000179013"/>
    </source>
</evidence>
<gene>
    <name evidence="1" type="ORF">A2V80_02775</name>
</gene>
<organism evidence="1 2">
    <name type="scientific">Candidatus Woesebacteria bacterium RBG_16_39_8b</name>
    <dbReference type="NCBI Taxonomy" id="1802482"/>
    <lineage>
        <taxon>Bacteria</taxon>
        <taxon>Candidatus Woeseibacteriota</taxon>
    </lineage>
</organism>
<sequence length="233" mass="27174">MDNPENRFVLMRPDHTIIPDRRNILWQVLEVNYPSSLNCYEAADKLVFQINDLITNPLATPDDRWIFSGKDGASPSVRFMLFQNPQRVYGLVYDQAFFIRAMSIEDHIIALPIGHTSEVIYDRFYTAKLGSRAKVLKFPKLVIEGFLKQSADGLFELDSIFSNGWDCKQQYQAAHEISGFPTEAYDEIYFLGNYSAEYRLELINNILEKYKKWLIRHKLLDDTKPKLLTYSKE</sequence>
<dbReference type="EMBL" id="MGFU01000053">
    <property type="protein sequence ID" value="OGM11761.1"/>
    <property type="molecule type" value="Genomic_DNA"/>
</dbReference>
<proteinExistence type="predicted"/>
<comment type="caution">
    <text evidence="1">The sequence shown here is derived from an EMBL/GenBank/DDBJ whole genome shotgun (WGS) entry which is preliminary data.</text>
</comment>
<protein>
    <submittedName>
        <fullName evidence="1">Uncharacterized protein</fullName>
    </submittedName>
</protein>
<accession>A0A1F7X9R7</accession>
<dbReference type="Proteomes" id="UP000179013">
    <property type="component" value="Unassembled WGS sequence"/>
</dbReference>
<name>A0A1F7X9R7_9BACT</name>
<evidence type="ECO:0000313" key="1">
    <source>
        <dbReference type="EMBL" id="OGM11761.1"/>
    </source>
</evidence>
<dbReference type="AlphaFoldDB" id="A0A1F7X9R7"/>
<reference evidence="1 2" key="1">
    <citation type="journal article" date="2016" name="Nat. Commun.">
        <title>Thousands of microbial genomes shed light on interconnected biogeochemical processes in an aquifer system.</title>
        <authorList>
            <person name="Anantharaman K."/>
            <person name="Brown C.T."/>
            <person name="Hug L.A."/>
            <person name="Sharon I."/>
            <person name="Castelle C.J."/>
            <person name="Probst A.J."/>
            <person name="Thomas B.C."/>
            <person name="Singh A."/>
            <person name="Wilkins M.J."/>
            <person name="Karaoz U."/>
            <person name="Brodie E.L."/>
            <person name="Williams K.H."/>
            <person name="Hubbard S.S."/>
            <person name="Banfield J.F."/>
        </authorList>
    </citation>
    <scope>NUCLEOTIDE SEQUENCE [LARGE SCALE GENOMIC DNA]</scope>
</reference>